<dbReference type="InterPro" id="IPR002937">
    <property type="entry name" value="Amino_oxidase"/>
</dbReference>
<dbReference type="Pfam" id="PF01593">
    <property type="entry name" value="Amino_oxidase"/>
    <property type="match status" value="2"/>
</dbReference>
<dbReference type="OrthoDB" id="7777654at2759"/>
<dbReference type="EMBL" id="CAJVQA010016627">
    <property type="protein sequence ID" value="CAG8744200.1"/>
    <property type="molecule type" value="Genomic_DNA"/>
</dbReference>
<dbReference type="SUPFAM" id="SSF54373">
    <property type="entry name" value="FAD-linked reductases, C-terminal domain"/>
    <property type="match status" value="1"/>
</dbReference>
<proteinExistence type="predicted"/>
<dbReference type="Gene3D" id="1.20.1440.240">
    <property type="match status" value="1"/>
</dbReference>
<dbReference type="SUPFAM" id="SSF51905">
    <property type="entry name" value="FAD/NAD(P)-binding domain"/>
    <property type="match status" value="1"/>
</dbReference>
<dbReference type="PANTHER" id="PTHR10742:SF342">
    <property type="entry name" value="AMINE OXIDASE"/>
    <property type="match status" value="1"/>
</dbReference>
<feature type="domain" description="Amine oxidase" evidence="1">
    <location>
        <begin position="71"/>
        <end position="127"/>
    </location>
</feature>
<dbReference type="Proteomes" id="UP000789759">
    <property type="component" value="Unassembled WGS sequence"/>
</dbReference>
<dbReference type="Gene3D" id="3.50.50.60">
    <property type="entry name" value="FAD/NAD(P)-binding domain"/>
    <property type="match status" value="1"/>
</dbReference>
<evidence type="ECO:0000313" key="2">
    <source>
        <dbReference type="EMBL" id="CAG8744200.1"/>
    </source>
</evidence>
<reference evidence="2" key="1">
    <citation type="submission" date="2021-06" db="EMBL/GenBank/DDBJ databases">
        <authorList>
            <person name="Kallberg Y."/>
            <person name="Tangrot J."/>
            <person name="Rosling A."/>
        </authorList>
    </citation>
    <scope>NUCLEOTIDE SEQUENCE</scope>
    <source>
        <strain evidence="2">FL966</strain>
    </source>
</reference>
<feature type="non-terminal residue" evidence="2">
    <location>
        <position position="1"/>
    </location>
</feature>
<feature type="domain" description="Amine oxidase" evidence="1">
    <location>
        <begin position="307"/>
        <end position="542"/>
    </location>
</feature>
<comment type="caution">
    <text evidence="2">The sequence shown here is derived from an EMBL/GenBank/DDBJ whole genome shotgun (WGS) entry which is preliminary data.</text>
</comment>
<gene>
    <name evidence="2" type="ORF">CPELLU_LOCUS14265</name>
</gene>
<dbReference type="GO" id="GO:0001716">
    <property type="term" value="F:L-amino-acid oxidase activity"/>
    <property type="evidence" value="ECO:0007669"/>
    <property type="project" value="TreeGrafter"/>
</dbReference>
<sequence>DRAILRHRAARLTRQLQRGILDNDIDKRTAFLKDYYYYNKYPKKINDENIKVNPRSTPTKNPKICIIGAGMAGLFSSLLLKKAGINDITILEYQDRVGGRVHTHYFTDNPNDERRLYAELGAMRLPYVQDRPDLSPHQLVFDTIDYMNEYNEKDDPDRKINLIPFIFNNPNALYYFNNKKTPSGEIMTSNYSESADAKQLGLPDEIPYNYLSLWSDAVQPFYDELDSNFTNGLINLKRYDNYTTYSYLKEIYLPKVLPDKSDDYDEIISAIELQEAGTGEYHLYSFPNCVVEAYTFSNPKYEISWKTIDKGLQRLPNAFLPMIKKENINLTYNSEVYKLEKTNDNKVEVYWKNDGRSVSEIFDQVIVTVPLGLFKSRFWEKSPSETGSNPTTSNVGIVGGITHTDLPIRILVYPSYYRNISVDNPAVLLASYTWGNDAAKYAQYSDEEKFELTLKDLATIHGDIVYKEWIPGKENNKAQYWPTDRTSGGAYSDYSVAQLGSLMVSMMRPEESIHWAGEHTDIHCAWIVAALNSGVRVVKEILLENLMGDKWSEIKNMKLLKYWNGNLEAFEGY</sequence>
<dbReference type="PANTHER" id="PTHR10742">
    <property type="entry name" value="FLAVIN MONOAMINE OXIDASE"/>
    <property type="match status" value="1"/>
</dbReference>
<keyword evidence="3" id="KW-1185">Reference proteome</keyword>
<dbReference type="Gene3D" id="3.90.660.10">
    <property type="match status" value="2"/>
</dbReference>
<dbReference type="GO" id="GO:0009063">
    <property type="term" value="P:amino acid catabolic process"/>
    <property type="evidence" value="ECO:0007669"/>
    <property type="project" value="TreeGrafter"/>
</dbReference>
<protein>
    <submittedName>
        <fullName evidence="2">12513_t:CDS:1</fullName>
    </submittedName>
</protein>
<dbReference type="PRINTS" id="PR00420">
    <property type="entry name" value="RNGMNOXGNASE"/>
</dbReference>
<dbReference type="Gene3D" id="1.10.10.1620">
    <property type="match status" value="1"/>
</dbReference>
<organism evidence="2 3">
    <name type="scientific">Cetraspora pellucida</name>
    <dbReference type="NCBI Taxonomy" id="1433469"/>
    <lineage>
        <taxon>Eukaryota</taxon>
        <taxon>Fungi</taxon>
        <taxon>Fungi incertae sedis</taxon>
        <taxon>Mucoromycota</taxon>
        <taxon>Glomeromycotina</taxon>
        <taxon>Glomeromycetes</taxon>
        <taxon>Diversisporales</taxon>
        <taxon>Gigasporaceae</taxon>
        <taxon>Cetraspora</taxon>
    </lineage>
</organism>
<accession>A0A9N9IN30</accession>
<name>A0A9N9IN30_9GLOM</name>
<dbReference type="AlphaFoldDB" id="A0A9N9IN30"/>
<evidence type="ECO:0000259" key="1">
    <source>
        <dbReference type="Pfam" id="PF01593"/>
    </source>
</evidence>
<dbReference type="InterPro" id="IPR050281">
    <property type="entry name" value="Flavin_monoamine_oxidase"/>
</dbReference>
<evidence type="ECO:0000313" key="3">
    <source>
        <dbReference type="Proteomes" id="UP000789759"/>
    </source>
</evidence>
<dbReference type="InterPro" id="IPR036188">
    <property type="entry name" value="FAD/NAD-bd_sf"/>
</dbReference>